<accession>A0A8S9MV32</accession>
<evidence type="ECO:0000313" key="2">
    <source>
        <dbReference type="Proteomes" id="UP000712600"/>
    </source>
</evidence>
<dbReference type="AlphaFoldDB" id="A0A8S9MV32"/>
<comment type="caution">
    <text evidence="1">The sequence shown here is derived from an EMBL/GenBank/DDBJ whole genome shotgun (WGS) entry which is preliminary data.</text>
</comment>
<sequence length="199" mass="21853">MSVRHKWLVCKLHTAPTVDKKALPTNREEFQFSLMSKTWKSTGTRALPICTFRSLTIPPEFLWEQSIKVNNSCEGSTRRPRWSAITLGRMLTDAHVSNKACGNSIPFTVQEHSPMSSSVSLVSLKNIHNLVLPVGTLSTSIGSTPSSEGVLTVSGGFSKGLGLGLSALRRATSIFGICTRRGRRSILDDFCRSMSVAWR</sequence>
<reference evidence="1" key="1">
    <citation type="submission" date="2019-12" db="EMBL/GenBank/DDBJ databases">
        <title>Genome sequencing and annotation of Brassica cretica.</title>
        <authorList>
            <person name="Studholme D.J."/>
            <person name="Sarris P."/>
        </authorList>
    </citation>
    <scope>NUCLEOTIDE SEQUENCE</scope>
    <source>
        <strain evidence="1">PFS-109/04</strain>
        <tissue evidence="1">Leaf</tissue>
    </source>
</reference>
<dbReference type="Proteomes" id="UP000712600">
    <property type="component" value="Unassembled WGS sequence"/>
</dbReference>
<protein>
    <submittedName>
        <fullName evidence="1">Uncharacterized protein</fullName>
    </submittedName>
</protein>
<gene>
    <name evidence="1" type="ORF">F2Q69_00052133</name>
</gene>
<dbReference type="EMBL" id="QGKX02002183">
    <property type="protein sequence ID" value="KAF3485222.1"/>
    <property type="molecule type" value="Genomic_DNA"/>
</dbReference>
<name>A0A8S9MV32_BRACR</name>
<proteinExistence type="predicted"/>
<organism evidence="1 2">
    <name type="scientific">Brassica cretica</name>
    <name type="common">Mustard</name>
    <dbReference type="NCBI Taxonomy" id="69181"/>
    <lineage>
        <taxon>Eukaryota</taxon>
        <taxon>Viridiplantae</taxon>
        <taxon>Streptophyta</taxon>
        <taxon>Embryophyta</taxon>
        <taxon>Tracheophyta</taxon>
        <taxon>Spermatophyta</taxon>
        <taxon>Magnoliopsida</taxon>
        <taxon>eudicotyledons</taxon>
        <taxon>Gunneridae</taxon>
        <taxon>Pentapetalae</taxon>
        <taxon>rosids</taxon>
        <taxon>malvids</taxon>
        <taxon>Brassicales</taxon>
        <taxon>Brassicaceae</taxon>
        <taxon>Brassiceae</taxon>
        <taxon>Brassica</taxon>
    </lineage>
</organism>
<evidence type="ECO:0000313" key="1">
    <source>
        <dbReference type="EMBL" id="KAF3485222.1"/>
    </source>
</evidence>